<sequence>MTGSHLDHAVEKFTNFDGTFHTELACVHGSVWLRPCIPCIGIKDKCNTPTPHKCKRALEDYKTDKNERTTARDECTDTPHHCSQTPHTRLVDYAVFSKRRTVFSSLSDPKPLWIPHPGSVPEYPSGRFDRLEFERAVLSDLLSKAEPGELRRNTVASNYVYRGYQVALFVWTDPLPMLPKFEPTLPTRYVEMRTYFPSLENFRQLFHWPPPDKDFDSREDIVSYCEEVVRLQQQVPKARQYDGKLSGQGCGISGAIDPPGGRVAAVSEKQSLDGPDRSHPWYLRGPTEEGQYHCPDKECREHLPTRSTPSYQMYVDCHTKPYRCRIRGCNIRFIYKESRIMHEEVASHMDALDCRALRS</sequence>
<comment type="caution">
    <text evidence="2">The sequence shown here is derived from an EMBL/GenBank/DDBJ whole genome shotgun (WGS) entry which is preliminary data.</text>
</comment>
<dbReference type="AlphaFoldDB" id="A0AAJ0A6B1"/>
<dbReference type="InterPro" id="IPR013087">
    <property type="entry name" value="Znf_C2H2_type"/>
</dbReference>
<keyword evidence="3" id="KW-1185">Reference proteome</keyword>
<organism evidence="2 3">
    <name type="scientific">Colletotrichum godetiae</name>
    <dbReference type="NCBI Taxonomy" id="1209918"/>
    <lineage>
        <taxon>Eukaryota</taxon>
        <taxon>Fungi</taxon>
        <taxon>Dikarya</taxon>
        <taxon>Ascomycota</taxon>
        <taxon>Pezizomycotina</taxon>
        <taxon>Sordariomycetes</taxon>
        <taxon>Hypocreomycetidae</taxon>
        <taxon>Glomerellales</taxon>
        <taxon>Glomerellaceae</taxon>
        <taxon>Colletotrichum</taxon>
        <taxon>Colletotrichum acutatum species complex</taxon>
    </lineage>
</organism>
<dbReference type="EMBL" id="JAHMHR010000131">
    <property type="protein sequence ID" value="KAK1656693.1"/>
    <property type="molecule type" value="Genomic_DNA"/>
</dbReference>
<dbReference type="RefSeq" id="XP_060421457.1">
    <property type="nucleotide sequence ID" value="XM_060581225.1"/>
</dbReference>
<dbReference type="PROSITE" id="PS00028">
    <property type="entry name" value="ZINC_FINGER_C2H2_1"/>
    <property type="match status" value="1"/>
</dbReference>
<evidence type="ECO:0000313" key="2">
    <source>
        <dbReference type="EMBL" id="KAK1656693.1"/>
    </source>
</evidence>
<name>A0AAJ0A6B1_9PEZI</name>
<evidence type="ECO:0000313" key="3">
    <source>
        <dbReference type="Proteomes" id="UP001224890"/>
    </source>
</evidence>
<evidence type="ECO:0000259" key="1">
    <source>
        <dbReference type="PROSITE" id="PS00028"/>
    </source>
</evidence>
<dbReference type="GeneID" id="85465751"/>
<proteinExistence type="predicted"/>
<feature type="domain" description="C2H2-type" evidence="1">
    <location>
        <begin position="324"/>
        <end position="348"/>
    </location>
</feature>
<protein>
    <recommendedName>
        <fullName evidence="1">C2H2-type domain-containing protein</fullName>
    </recommendedName>
</protein>
<dbReference type="Proteomes" id="UP001224890">
    <property type="component" value="Unassembled WGS sequence"/>
</dbReference>
<gene>
    <name evidence="2" type="ORF">BDP55DRAFT_79732</name>
</gene>
<reference evidence="2" key="1">
    <citation type="submission" date="2021-06" db="EMBL/GenBank/DDBJ databases">
        <title>Comparative genomics, transcriptomics and evolutionary studies reveal genomic signatures of adaptation to plant cell wall in hemibiotrophic fungi.</title>
        <authorList>
            <consortium name="DOE Joint Genome Institute"/>
            <person name="Baroncelli R."/>
            <person name="Diaz J.F."/>
            <person name="Benocci T."/>
            <person name="Peng M."/>
            <person name="Battaglia E."/>
            <person name="Haridas S."/>
            <person name="Andreopoulos W."/>
            <person name="Labutti K."/>
            <person name="Pangilinan J."/>
            <person name="Floch G.L."/>
            <person name="Makela M.R."/>
            <person name="Henrissat B."/>
            <person name="Grigoriev I.V."/>
            <person name="Crouch J.A."/>
            <person name="De Vries R.P."/>
            <person name="Sukno S.A."/>
            <person name="Thon M.R."/>
        </authorList>
    </citation>
    <scope>NUCLEOTIDE SEQUENCE</scope>
    <source>
        <strain evidence="2">CBS 193.32</strain>
    </source>
</reference>
<accession>A0AAJ0A6B1</accession>